<organism evidence="2 3">
    <name type="scientific">Prorocentrum cordatum</name>
    <dbReference type="NCBI Taxonomy" id="2364126"/>
    <lineage>
        <taxon>Eukaryota</taxon>
        <taxon>Sar</taxon>
        <taxon>Alveolata</taxon>
        <taxon>Dinophyceae</taxon>
        <taxon>Prorocentrales</taxon>
        <taxon>Prorocentraceae</taxon>
        <taxon>Prorocentrum</taxon>
    </lineage>
</organism>
<feature type="region of interest" description="Disordered" evidence="1">
    <location>
        <begin position="115"/>
        <end position="141"/>
    </location>
</feature>
<reference evidence="2" key="1">
    <citation type="submission" date="2023-10" db="EMBL/GenBank/DDBJ databases">
        <authorList>
            <person name="Chen Y."/>
            <person name="Shah S."/>
            <person name="Dougan E. K."/>
            <person name="Thang M."/>
            <person name="Chan C."/>
        </authorList>
    </citation>
    <scope>NUCLEOTIDE SEQUENCE [LARGE SCALE GENOMIC DNA]</scope>
</reference>
<dbReference type="Proteomes" id="UP001189429">
    <property type="component" value="Unassembled WGS sequence"/>
</dbReference>
<dbReference type="EMBL" id="CAUYUJ010017414">
    <property type="protein sequence ID" value="CAK0874621.1"/>
    <property type="molecule type" value="Genomic_DNA"/>
</dbReference>
<keyword evidence="3" id="KW-1185">Reference proteome</keyword>
<accession>A0ABN9VMQ0</accession>
<evidence type="ECO:0000313" key="2">
    <source>
        <dbReference type="EMBL" id="CAK0874621.1"/>
    </source>
</evidence>
<proteinExistence type="predicted"/>
<comment type="caution">
    <text evidence="2">The sequence shown here is derived from an EMBL/GenBank/DDBJ whole genome shotgun (WGS) entry which is preliminary data.</text>
</comment>
<gene>
    <name evidence="2" type="ORF">PCOR1329_LOCUS59456</name>
</gene>
<sequence>MPDLKVGILGFPDPSLLQAPSHFKNRSASAVRCYSLGGPEPNLLDSPSCFVSLPAFFDRPTCTISKRLPLPLGPPRYIVTCPEGSELVRPSDVLFVLASPEFVARAEREGHLLTLSNSHTGTNSPMEPTRAWTNSHSFVDY</sequence>
<protein>
    <submittedName>
        <fullName evidence="2">Uncharacterized protein</fullName>
    </submittedName>
</protein>
<evidence type="ECO:0000313" key="3">
    <source>
        <dbReference type="Proteomes" id="UP001189429"/>
    </source>
</evidence>
<evidence type="ECO:0000256" key="1">
    <source>
        <dbReference type="SAM" id="MobiDB-lite"/>
    </source>
</evidence>
<name>A0ABN9VMQ0_9DINO</name>